<name>A0A9W6UKS4_9ACTN</name>
<dbReference type="AlphaFoldDB" id="A0A9W6UKS4"/>
<evidence type="ECO:0000256" key="7">
    <source>
        <dbReference type="ARBA" id="ARBA00022723"/>
    </source>
</evidence>
<feature type="domain" description="Methyltransferase type 12" evidence="13">
    <location>
        <begin position="291"/>
        <end position="381"/>
    </location>
</feature>
<dbReference type="GO" id="GO:0031047">
    <property type="term" value="P:regulatory ncRNA-mediated gene silencing"/>
    <property type="evidence" value="ECO:0007669"/>
    <property type="project" value="UniProtKB-KW"/>
</dbReference>
<feature type="domain" description="Hen1 N-terminal" evidence="14">
    <location>
        <begin position="11"/>
        <end position="232"/>
    </location>
</feature>
<dbReference type="Proteomes" id="UP001165092">
    <property type="component" value="Unassembled WGS sequence"/>
</dbReference>
<evidence type="ECO:0000256" key="10">
    <source>
        <dbReference type="ARBA" id="ARBA00023158"/>
    </source>
</evidence>
<organism evidence="15 16">
    <name type="scientific">Nocardiopsis ansamitocini</name>
    <dbReference type="NCBI Taxonomy" id="1670832"/>
    <lineage>
        <taxon>Bacteria</taxon>
        <taxon>Bacillati</taxon>
        <taxon>Actinomycetota</taxon>
        <taxon>Actinomycetes</taxon>
        <taxon>Streptosporangiales</taxon>
        <taxon>Nocardiopsidaceae</taxon>
        <taxon>Nocardiopsis</taxon>
    </lineage>
</organism>
<evidence type="ECO:0000256" key="1">
    <source>
        <dbReference type="ARBA" id="ARBA00001946"/>
    </source>
</evidence>
<dbReference type="GO" id="GO:0003723">
    <property type="term" value="F:RNA binding"/>
    <property type="evidence" value="ECO:0007669"/>
    <property type="project" value="UniProtKB-KW"/>
</dbReference>
<keyword evidence="8" id="KW-0460">Magnesium</keyword>
<dbReference type="EMBL" id="BSQG01000006">
    <property type="protein sequence ID" value="GLU49355.1"/>
    <property type="molecule type" value="Genomic_DNA"/>
</dbReference>
<dbReference type="Pfam" id="PF08242">
    <property type="entry name" value="Methyltransf_12"/>
    <property type="match status" value="1"/>
</dbReference>
<keyword evidence="10" id="KW-0943">RNA-mediated gene silencing</keyword>
<evidence type="ECO:0000313" key="16">
    <source>
        <dbReference type="Proteomes" id="UP001165092"/>
    </source>
</evidence>
<dbReference type="InterPro" id="IPR029063">
    <property type="entry name" value="SAM-dependent_MTases_sf"/>
</dbReference>
<keyword evidence="6" id="KW-0949">S-adenosyl-L-methionine</keyword>
<protein>
    <recommendedName>
        <fullName evidence="3">Small RNA 2'-O-methyltransferase</fullName>
        <ecNumber evidence="11">2.1.1.386</ecNumber>
    </recommendedName>
</protein>
<keyword evidence="4" id="KW-0489">Methyltransferase</keyword>
<dbReference type="SUPFAM" id="SSF53335">
    <property type="entry name" value="S-adenosyl-L-methionine-dependent methyltransferases"/>
    <property type="match status" value="1"/>
</dbReference>
<evidence type="ECO:0000256" key="5">
    <source>
        <dbReference type="ARBA" id="ARBA00022679"/>
    </source>
</evidence>
<keyword evidence="5" id="KW-0808">Transferase</keyword>
<comment type="caution">
    <text evidence="15">The sequence shown here is derived from an EMBL/GenBank/DDBJ whole genome shotgun (WGS) entry which is preliminary data.</text>
</comment>
<evidence type="ECO:0000256" key="6">
    <source>
        <dbReference type="ARBA" id="ARBA00022691"/>
    </source>
</evidence>
<dbReference type="PANTHER" id="PTHR21404:SF3">
    <property type="entry name" value="SMALL RNA 2'-O-METHYLTRANSFERASE"/>
    <property type="match status" value="1"/>
</dbReference>
<keyword evidence="7" id="KW-0479">Metal-binding</keyword>
<dbReference type="Pfam" id="PF12623">
    <property type="entry name" value="Hen1_L"/>
    <property type="match status" value="1"/>
</dbReference>
<dbReference type="PANTHER" id="PTHR21404">
    <property type="entry name" value="HEN1"/>
    <property type="match status" value="1"/>
</dbReference>
<dbReference type="InterPro" id="IPR026610">
    <property type="entry name" value="Hen1"/>
</dbReference>
<evidence type="ECO:0000259" key="14">
    <source>
        <dbReference type="Pfam" id="PF12623"/>
    </source>
</evidence>
<evidence type="ECO:0000256" key="4">
    <source>
        <dbReference type="ARBA" id="ARBA00022603"/>
    </source>
</evidence>
<evidence type="ECO:0000256" key="12">
    <source>
        <dbReference type="ARBA" id="ARBA00048418"/>
    </source>
</evidence>
<evidence type="ECO:0000256" key="11">
    <source>
        <dbReference type="ARBA" id="ARBA00035025"/>
    </source>
</evidence>
<keyword evidence="9" id="KW-0694">RNA-binding</keyword>
<proteinExistence type="inferred from homology"/>
<sequence>MAKRHGHTWSVLLTISATRCPVTEFGLLLHSDPDTVQTVEQAHGAAHVFYPEANEQRCTAALLLEVDPLRLRRTRGGRTPDFASVQYVNDQPYAASSLFAATIAAVFHRALNGECPERPERVRTVLDLTLHLPAVPCDGGPGQARQLFEPLGWTVTAEPVPLDPGLPGWGDSRYLALTLTGEQRVADALSHLCVLLPALAGAPRLLGDGREADPLRHAAGWLPGHPHRAQIADPPPEGHDEDGIAVRRLVEVEGRSTGTGSPPAHETPADGGRHADAVLAVLLEENARSVVDLGCGSGRLLALLCAEPTLERITGVDVAGAALRRAERLLGQDRIDEPARLALLTGSVLYRDDRFASHDAAVLMNVVEHIEPGRLPAMEQVVFGHAAPRTVVVTTPEADSAPRDVAEGAGAYRHPDQRFAWTRDRFRAWAQRVARVHGYRVRYVPVGPDDPGPGPATQMGVFTR</sequence>
<comment type="similarity">
    <text evidence="2">Belongs to the methyltransferase superfamily. HEN1 family.</text>
</comment>
<evidence type="ECO:0000313" key="15">
    <source>
        <dbReference type="EMBL" id="GLU49355.1"/>
    </source>
</evidence>
<dbReference type="Gene3D" id="3.30.1610.20">
    <property type="entry name" value="Hen1, N-terminal domain"/>
    <property type="match status" value="1"/>
</dbReference>
<dbReference type="EC" id="2.1.1.386" evidence="11"/>
<dbReference type="InterPro" id="IPR024740">
    <property type="entry name" value="Hen1_N"/>
</dbReference>
<dbReference type="GO" id="GO:0090486">
    <property type="term" value="F:small RNA 2'-O-methyltransferase activity"/>
    <property type="evidence" value="ECO:0007669"/>
    <property type="project" value="UniProtKB-EC"/>
</dbReference>
<evidence type="ECO:0000256" key="9">
    <source>
        <dbReference type="ARBA" id="ARBA00022884"/>
    </source>
</evidence>
<dbReference type="CDD" id="cd02440">
    <property type="entry name" value="AdoMet_MTases"/>
    <property type="match status" value="1"/>
</dbReference>
<comment type="cofactor">
    <cofactor evidence="1">
        <name>Mg(2+)</name>
        <dbReference type="ChEBI" id="CHEBI:18420"/>
    </cofactor>
</comment>
<evidence type="ECO:0000256" key="2">
    <source>
        <dbReference type="ARBA" id="ARBA00009026"/>
    </source>
</evidence>
<gene>
    <name evidence="15" type="ORF">Nans01_37060</name>
</gene>
<evidence type="ECO:0000259" key="13">
    <source>
        <dbReference type="Pfam" id="PF08242"/>
    </source>
</evidence>
<dbReference type="NCBIfam" id="TIGR04074">
    <property type="entry name" value="bacter_Hen1"/>
    <property type="match status" value="1"/>
</dbReference>
<dbReference type="InterPro" id="IPR013217">
    <property type="entry name" value="Methyltransf_12"/>
</dbReference>
<keyword evidence="16" id="KW-1185">Reference proteome</keyword>
<dbReference type="Gene3D" id="3.40.50.150">
    <property type="entry name" value="Vaccinia Virus protein VP39"/>
    <property type="match status" value="1"/>
</dbReference>
<accession>A0A9W6UKS4</accession>
<comment type="catalytic activity">
    <reaction evidence="12">
        <text>small RNA 3'-end nucleotide + S-adenosyl-L-methionine = small RNA 3'-end 2'-O-methylnucleotide + S-adenosyl-L-homocysteine + H(+)</text>
        <dbReference type="Rhea" id="RHEA:37887"/>
        <dbReference type="Rhea" id="RHEA-COMP:10415"/>
        <dbReference type="Rhea" id="RHEA-COMP:10416"/>
        <dbReference type="ChEBI" id="CHEBI:15378"/>
        <dbReference type="ChEBI" id="CHEBI:57856"/>
        <dbReference type="ChEBI" id="CHEBI:59789"/>
        <dbReference type="ChEBI" id="CHEBI:74896"/>
        <dbReference type="ChEBI" id="CHEBI:74898"/>
        <dbReference type="EC" id="2.1.1.386"/>
    </reaction>
</comment>
<dbReference type="InterPro" id="IPR024026">
    <property type="entry name" value="3'-RNA_MeTfrase_Hen1_bac"/>
</dbReference>
<dbReference type="GO" id="GO:0046872">
    <property type="term" value="F:metal ion binding"/>
    <property type="evidence" value="ECO:0007669"/>
    <property type="project" value="UniProtKB-KW"/>
</dbReference>
<dbReference type="GO" id="GO:0001510">
    <property type="term" value="P:RNA methylation"/>
    <property type="evidence" value="ECO:0007669"/>
    <property type="project" value="InterPro"/>
</dbReference>
<dbReference type="InterPro" id="IPR038546">
    <property type="entry name" value="Hen1_N_sf"/>
</dbReference>
<reference evidence="15" key="1">
    <citation type="submission" date="2023-02" db="EMBL/GenBank/DDBJ databases">
        <title>Nocardiopsis ansamitocini NBRC 112285.</title>
        <authorList>
            <person name="Ichikawa N."/>
            <person name="Sato H."/>
            <person name="Tonouchi N."/>
        </authorList>
    </citation>
    <scope>NUCLEOTIDE SEQUENCE</scope>
    <source>
        <strain evidence="15">NBRC 112285</strain>
    </source>
</reference>
<evidence type="ECO:0000256" key="8">
    <source>
        <dbReference type="ARBA" id="ARBA00022842"/>
    </source>
</evidence>
<evidence type="ECO:0000256" key="3">
    <source>
        <dbReference type="ARBA" id="ARBA00021330"/>
    </source>
</evidence>